<dbReference type="PANTHER" id="PTHR43214">
    <property type="entry name" value="TWO-COMPONENT RESPONSE REGULATOR"/>
    <property type="match status" value="1"/>
</dbReference>
<proteinExistence type="predicted"/>
<evidence type="ECO:0000313" key="7">
    <source>
        <dbReference type="Proteomes" id="UP000619238"/>
    </source>
</evidence>
<organism evidence="6 7">
    <name type="scientific">Kordia aestuariivivens</name>
    <dbReference type="NCBI Taxonomy" id="2759037"/>
    <lineage>
        <taxon>Bacteria</taxon>
        <taxon>Pseudomonadati</taxon>
        <taxon>Bacteroidota</taxon>
        <taxon>Flavobacteriia</taxon>
        <taxon>Flavobacteriales</taxon>
        <taxon>Flavobacteriaceae</taxon>
        <taxon>Kordia</taxon>
    </lineage>
</organism>
<evidence type="ECO:0000259" key="5">
    <source>
        <dbReference type="PROSITE" id="PS50110"/>
    </source>
</evidence>
<evidence type="ECO:0000259" key="4">
    <source>
        <dbReference type="PROSITE" id="PS50043"/>
    </source>
</evidence>
<dbReference type="SMART" id="SM00448">
    <property type="entry name" value="REC"/>
    <property type="match status" value="1"/>
</dbReference>
<name>A0ABR7Q4E5_9FLAO</name>
<dbReference type="PANTHER" id="PTHR43214:SF43">
    <property type="entry name" value="TWO-COMPONENT RESPONSE REGULATOR"/>
    <property type="match status" value="1"/>
</dbReference>
<evidence type="ECO:0000256" key="3">
    <source>
        <dbReference type="PROSITE-ProRule" id="PRU00169"/>
    </source>
</evidence>
<dbReference type="SMART" id="SM00421">
    <property type="entry name" value="HTH_LUXR"/>
    <property type="match status" value="1"/>
</dbReference>
<sequence length="219" mass="24865">MSNEIIQLGLVDDHNLFREGIKSLLDKITDVNLVLEAVNGKDLFTKLKNEVPDVILLDLEMEEMNGVDATLKLQEAYPEVKILILTMHKEERMISYLMEIGANGYLLKDTTREELEEAIKTVYKKGFYFNEFVSQALLKGLKNKSGKPLTIGKDYHLTSREIEVLELIAKEFTTAEMAEKLFLSVRTIEGHRKNLISKLGVKNTAGLLIKAIKEKLIVI</sequence>
<keyword evidence="7" id="KW-1185">Reference proteome</keyword>
<evidence type="ECO:0000256" key="1">
    <source>
        <dbReference type="ARBA" id="ARBA00022553"/>
    </source>
</evidence>
<dbReference type="InterPro" id="IPR011006">
    <property type="entry name" value="CheY-like_superfamily"/>
</dbReference>
<dbReference type="PRINTS" id="PR00038">
    <property type="entry name" value="HTHLUXR"/>
</dbReference>
<accession>A0ABR7Q4E5</accession>
<dbReference type="InterPro" id="IPR039420">
    <property type="entry name" value="WalR-like"/>
</dbReference>
<feature type="domain" description="Response regulatory" evidence="5">
    <location>
        <begin position="7"/>
        <end position="123"/>
    </location>
</feature>
<dbReference type="Proteomes" id="UP000619238">
    <property type="component" value="Unassembled WGS sequence"/>
</dbReference>
<evidence type="ECO:0000313" key="6">
    <source>
        <dbReference type="EMBL" id="MBC8753261.1"/>
    </source>
</evidence>
<evidence type="ECO:0000256" key="2">
    <source>
        <dbReference type="ARBA" id="ARBA00023125"/>
    </source>
</evidence>
<dbReference type="Gene3D" id="3.40.50.2300">
    <property type="match status" value="1"/>
</dbReference>
<dbReference type="RefSeq" id="WP_187560300.1">
    <property type="nucleotide sequence ID" value="NZ_JACGWS010000001.1"/>
</dbReference>
<dbReference type="SUPFAM" id="SSF52172">
    <property type="entry name" value="CheY-like"/>
    <property type="match status" value="1"/>
</dbReference>
<dbReference type="InterPro" id="IPR000792">
    <property type="entry name" value="Tscrpt_reg_LuxR_C"/>
</dbReference>
<dbReference type="PROSITE" id="PS50110">
    <property type="entry name" value="RESPONSE_REGULATORY"/>
    <property type="match status" value="1"/>
</dbReference>
<dbReference type="Pfam" id="PF00072">
    <property type="entry name" value="Response_reg"/>
    <property type="match status" value="1"/>
</dbReference>
<dbReference type="CDD" id="cd06170">
    <property type="entry name" value="LuxR_C_like"/>
    <property type="match status" value="1"/>
</dbReference>
<keyword evidence="2" id="KW-0238">DNA-binding</keyword>
<feature type="modified residue" description="4-aspartylphosphate" evidence="3">
    <location>
        <position position="58"/>
    </location>
</feature>
<dbReference type="InterPro" id="IPR058245">
    <property type="entry name" value="NreC/VraR/RcsB-like_REC"/>
</dbReference>
<reference evidence="6 7" key="1">
    <citation type="submission" date="2020-07" db="EMBL/GenBank/DDBJ databases">
        <title>Description of Kordia aestuariivivens sp. nov., isolated from a tidal flat.</title>
        <authorList>
            <person name="Park S."/>
            <person name="Yoon J.-H."/>
        </authorList>
    </citation>
    <scope>NUCLEOTIDE SEQUENCE [LARGE SCALE GENOMIC DNA]</scope>
    <source>
        <strain evidence="6 7">YSTF-M3</strain>
    </source>
</reference>
<dbReference type="EMBL" id="JACGWS010000001">
    <property type="protein sequence ID" value="MBC8753261.1"/>
    <property type="molecule type" value="Genomic_DNA"/>
</dbReference>
<dbReference type="SUPFAM" id="SSF46894">
    <property type="entry name" value="C-terminal effector domain of the bipartite response regulators"/>
    <property type="match status" value="1"/>
</dbReference>
<dbReference type="InterPro" id="IPR001789">
    <property type="entry name" value="Sig_transdc_resp-reg_receiver"/>
</dbReference>
<gene>
    <name evidence="6" type="ORF">H2O64_01175</name>
</gene>
<dbReference type="PROSITE" id="PS50043">
    <property type="entry name" value="HTH_LUXR_2"/>
    <property type="match status" value="1"/>
</dbReference>
<protein>
    <submittedName>
        <fullName evidence="6">Response regulator transcription factor</fullName>
    </submittedName>
</protein>
<dbReference type="InterPro" id="IPR016032">
    <property type="entry name" value="Sig_transdc_resp-reg_C-effctor"/>
</dbReference>
<keyword evidence="1 3" id="KW-0597">Phosphoprotein</keyword>
<feature type="domain" description="HTH luxR-type" evidence="4">
    <location>
        <begin position="150"/>
        <end position="215"/>
    </location>
</feature>
<comment type="caution">
    <text evidence="6">The sequence shown here is derived from an EMBL/GenBank/DDBJ whole genome shotgun (WGS) entry which is preliminary data.</text>
</comment>
<dbReference type="Pfam" id="PF00196">
    <property type="entry name" value="GerE"/>
    <property type="match status" value="1"/>
</dbReference>
<dbReference type="CDD" id="cd17535">
    <property type="entry name" value="REC_NarL-like"/>
    <property type="match status" value="1"/>
</dbReference>